<gene>
    <name evidence="2" type="ORF">BSTOLATCC_MIC46641</name>
</gene>
<keyword evidence="1" id="KW-1133">Transmembrane helix</keyword>
<dbReference type="EMBL" id="CAJZBQ010000046">
    <property type="protein sequence ID" value="CAG9328648.1"/>
    <property type="molecule type" value="Genomic_DNA"/>
</dbReference>
<organism evidence="2 3">
    <name type="scientific">Blepharisma stoltei</name>
    <dbReference type="NCBI Taxonomy" id="1481888"/>
    <lineage>
        <taxon>Eukaryota</taxon>
        <taxon>Sar</taxon>
        <taxon>Alveolata</taxon>
        <taxon>Ciliophora</taxon>
        <taxon>Postciliodesmatophora</taxon>
        <taxon>Heterotrichea</taxon>
        <taxon>Heterotrichida</taxon>
        <taxon>Blepharismidae</taxon>
        <taxon>Blepharisma</taxon>
    </lineage>
</organism>
<evidence type="ECO:0000313" key="2">
    <source>
        <dbReference type="EMBL" id="CAG9328648.1"/>
    </source>
</evidence>
<reference evidence="2" key="1">
    <citation type="submission" date="2021-09" db="EMBL/GenBank/DDBJ databases">
        <authorList>
            <consortium name="AG Swart"/>
            <person name="Singh M."/>
            <person name="Singh A."/>
            <person name="Seah K."/>
            <person name="Emmerich C."/>
        </authorList>
    </citation>
    <scope>NUCLEOTIDE SEQUENCE</scope>
    <source>
        <strain evidence="2">ATCC30299</strain>
    </source>
</reference>
<dbReference type="AlphaFoldDB" id="A0AAU9JSD1"/>
<comment type="caution">
    <text evidence="2">The sequence shown here is derived from an EMBL/GenBank/DDBJ whole genome shotgun (WGS) entry which is preliminary data.</text>
</comment>
<keyword evidence="1" id="KW-0472">Membrane</keyword>
<feature type="transmembrane region" description="Helical" evidence="1">
    <location>
        <begin position="66"/>
        <end position="86"/>
    </location>
</feature>
<sequence length="114" mass="13140">MKFGTAAAANSVIFDAFYMGVHEFRSLTEKDNFITNFTVLQEAMHKSFDMTDSSSKEIIFSQLNTIIDITLAFSIGLALLYFLYYLPFMKAQLRYLEKASILPKMIPENRNQNF</sequence>
<name>A0AAU9JSD1_9CILI</name>
<keyword evidence="3" id="KW-1185">Reference proteome</keyword>
<keyword evidence="1" id="KW-0812">Transmembrane</keyword>
<dbReference type="Proteomes" id="UP001162131">
    <property type="component" value="Unassembled WGS sequence"/>
</dbReference>
<evidence type="ECO:0000313" key="3">
    <source>
        <dbReference type="Proteomes" id="UP001162131"/>
    </source>
</evidence>
<evidence type="ECO:0000256" key="1">
    <source>
        <dbReference type="SAM" id="Phobius"/>
    </source>
</evidence>
<accession>A0AAU9JSD1</accession>
<protein>
    <submittedName>
        <fullName evidence="2">Uncharacterized protein</fullName>
    </submittedName>
</protein>
<proteinExistence type="predicted"/>